<dbReference type="EMBL" id="WHYR01000001">
    <property type="protein sequence ID" value="MQL50692.1"/>
    <property type="molecule type" value="Genomic_DNA"/>
</dbReference>
<dbReference type="Gene3D" id="3.30.70.1900">
    <property type="match status" value="1"/>
</dbReference>
<comment type="caution">
    <text evidence="2">The sequence shown here is derived from an EMBL/GenBank/DDBJ whole genome shotgun (WGS) entry which is preliminary data.</text>
</comment>
<proteinExistence type="predicted"/>
<dbReference type="AlphaFoldDB" id="A0A6N7IL33"/>
<keyword evidence="3" id="KW-1185">Reference proteome</keyword>
<gene>
    <name evidence="2" type="ORF">GFC01_00020</name>
</gene>
<feature type="domain" description="CRISPR-associated protein Cas6 C-terminal" evidence="1">
    <location>
        <begin position="214"/>
        <end position="335"/>
    </location>
</feature>
<evidence type="ECO:0000313" key="2">
    <source>
        <dbReference type="EMBL" id="MQL50692.1"/>
    </source>
</evidence>
<dbReference type="Proteomes" id="UP000441717">
    <property type="component" value="Unassembled WGS sequence"/>
</dbReference>
<dbReference type="RefSeq" id="WP_152944613.1">
    <property type="nucleotide sequence ID" value="NZ_WHYR01000001.1"/>
</dbReference>
<organism evidence="2 3">
    <name type="scientific">Desulfofundulus thermobenzoicus</name>
    <dbReference type="NCBI Taxonomy" id="29376"/>
    <lineage>
        <taxon>Bacteria</taxon>
        <taxon>Bacillati</taxon>
        <taxon>Bacillota</taxon>
        <taxon>Clostridia</taxon>
        <taxon>Eubacteriales</taxon>
        <taxon>Peptococcaceae</taxon>
        <taxon>Desulfofundulus</taxon>
    </lineage>
</organism>
<dbReference type="Pfam" id="PF10040">
    <property type="entry name" value="CRISPR_Cas6"/>
    <property type="match status" value="1"/>
</dbReference>
<evidence type="ECO:0000313" key="3">
    <source>
        <dbReference type="Proteomes" id="UP000441717"/>
    </source>
</evidence>
<accession>A0A6N7IL33</accession>
<protein>
    <submittedName>
        <fullName evidence="2">CRISPR system precrRNA processing endoribonuclease RAMP protein Cas6</fullName>
    </submittedName>
</protein>
<dbReference type="OrthoDB" id="9787241at2"/>
<sequence length="340" mass="38497">MLVNFRVAIYEIILAAGREGLILPPYKGSTLRGGFGRVFQRITCTSRQKDCRACLLSQHCPYAYIFETSPPPGSEALRNYDNVPRPFVLEPPLEEKTFYRPGETLAFRLILIGKAVSYLPYFIVVFKELGEMGIGKGRKKYRLKEIVAVDPLKNRRASIYLEQDRMVRNIELPVRGSDIPGLAGLYGSPEDLLPASPEPFLRQPTATEPHRLAIDFLTMTRLKYAEAYAGKIEFHVLIRNLLRRLSSLAYFHHGEELELDFTGLIARAAGVRLAEDYTQWVDWERFSARQDSRIKMGGVVGRALYEGEVAEFIPLLRLGELVHVGKGAVFGMGKYRVELV</sequence>
<evidence type="ECO:0000259" key="1">
    <source>
        <dbReference type="Pfam" id="PF10040"/>
    </source>
</evidence>
<reference evidence="2 3" key="1">
    <citation type="submission" date="2019-10" db="EMBL/GenBank/DDBJ databases">
        <title>Comparative genomics of sulfur disproportionating microorganisms.</title>
        <authorList>
            <person name="Ward L.M."/>
            <person name="Bertran E."/>
            <person name="Johnston D."/>
        </authorList>
    </citation>
    <scope>NUCLEOTIDE SEQUENCE [LARGE SCALE GENOMIC DNA]</scope>
    <source>
        <strain evidence="2 3">DSM 14055</strain>
    </source>
</reference>
<name>A0A6N7IL33_9FIRM</name>
<dbReference type="InterPro" id="IPR019267">
    <property type="entry name" value="CRISPR-assoc_Cas6_C"/>
</dbReference>